<evidence type="ECO:0000256" key="9">
    <source>
        <dbReference type="ARBA" id="ARBA00022982"/>
    </source>
</evidence>
<evidence type="ECO:0000256" key="5">
    <source>
        <dbReference type="ARBA" id="ARBA00022630"/>
    </source>
</evidence>
<evidence type="ECO:0000256" key="13">
    <source>
        <dbReference type="ARBA" id="ARBA00023180"/>
    </source>
</evidence>
<dbReference type="InterPro" id="IPR007266">
    <property type="entry name" value="Ero1"/>
</dbReference>
<evidence type="ECO:0000256" key="2">
    <source>
        <dbReference type="ARBA" id="ARBA00004367"/>
    </source>
</evidence>
<dbReference type="InterPro" id="IPR036188">
    <property type="entry name" value="FAD/NAD-bd_sf"/>
</dbReference>
<comment type="similarity">
    <text evidence="3">Belongs to the EROs family.</text>
</comment>
<keyword evidence="13" id="KW-0325">Glycoprotein</keyword>
<dbReference type="SUPFAM" id="SSF56425">
    <property type="entry name" value="Succinate dehydrogenase/fumarate reductase flavoprotein, catalytic domain"/>
    <property type="match status" value="1"/>
</dbReference>
<keyword evidence="19" id="KW-1185">Reference proteome</keyword>
<organism evidence="18 19">
    <name type="scientific">Effrenium voratum</name>
    <dbReference type="NCBI Taxonomy" id="2562239"/>
    <lineage>
        <taxon>Eukaryota</taxon>
        <taxon>Sar</taxon>
        <taxon>Alveolata</taxon>
        <taxon>Dinophyceae</taxon>
        <taxon>Suessiales</taxon>
        <taxon>Symbiodiniaceae</taxon>
        <taxon>Effrenium</taxon>
    </lineage>
</organism>
<evidence type="ECO:0000256" key="10">
    <source>
        <dbReference type="ARBA" id="ARBA00023002"/>
    </source>
</evidence>
<feature type="region of interest" description="Disordered" evidence="15">
    <location>
        <begin position="73"/>
        <end position="121"/>
    </location>
</feature>
<gene>
    <name evidence="18" type="ORF">EVOR1521_LOCUS1401</name>
</gene>
<dbReference type="PANTHER" id="PTHR43400">
    <property type="entry name" value="FUMARATE REDUCTASE"/>
    <property type="match status" value="1"/>
</dbReference>
<feature type="domain" description="FAD-dependent oxidoreductase 2 FAD-binding" evidence="17">
    <location>
        <begin position="579"/>
        <end position="1020"/>
    </location>
</feature>
<keyword evidence="7" id="KW-0256">Endoplasmic reticulum</keyword>
<dbReference type="Pfam" id="PF04137">
    <property type="entry name" value="ERO1"/>
    <property type="match status" value="1"/>
</dbReference>
<dbReference type="GO" id="GO:0010181">
    <property type="term" value="F:FMN binding"/>
    <property type="evidence" value="ECO:0007669"/>
    <property type="project" value="InterPro"/>
</dbReference>
<dbReference type="Gene3D" id="3.50.50.60">
    <property type="entry name" value="FAD/NAD(P)-binding domain"/>
    <property type="match status" value="1"/>
</dbReference>
<dbReference type="AlphaFoldDB" id="A0AA36HKN6"/>
<dbReference type="InterPro" id="IPR027477">
    <property type="entry name" value="Succ_DH/fumarate_Rdtase_cat_sf"/>
</dbReference>
<keyword evidence="8" id="KW-0274">FAD</keyword>
<evidence type="ECO:0000256" key="1">
    <source>
        <dbReference type="ARBA" id="ARBA00001974"/>
    </source>
</evidence>
<evidence type="ECO:0000256" key="3">
    <source>
        <dbReference type="ARBA" id="ARBA00008277"/>
    </source>
</evidence>
<dbReference type="GO" id="GO:0071949">
    <property type="term" value="F:FAD binding"/>
    <property type="evidence" value="ECO:0007669"/>
    <property type="project" value="InterPro"/>
</dbReference>
<evidence type="ECO:0000256" key="4">
    <source>
        <dbReference type="ARBA" id="ARBA00022448"/>
    </source>
</evidence>
<proteinExistence type="inferred from homology"/>
<keyword evidence="5" id="KW-0285">Flavoprotein</keyword>
<evidence type="ECO:0000256" key="8">
    <source>
        <dbReference type="ARBA" id="ARBA00022827"/>
    </source>
</evidence>
<comment type="subcellular location">
    <subcellularLocation>
        <location evidence="2">Endoplasmic reticulum membrane</location>
        <topology evidence="2">Peripheral membrane protein</topology>
        <orientation evidence="2">Lumenal side</orientation>
    </subcellularLocation>
</comment>
<keyword evidence="11" id="KW-0472">Membrane</keyword>
<keyword evidence="4" id="KW-0813">Transport</keyword>
<keyword evidence="10" id="KW-0560">Oxidoreductase</keyword>
<protein>
    <recommendedName>
        <fullName evidence="17">FAD-dependent oxidoreductase 2 FAD-binding domain-containing protein</fullName>
    </recommendedName>
</protein>
<dbReference type="SUPFAM" id="SSF110019">
    <property type="entry name" value="ERO1-like"/>
    <property type="match status" value="1"/>
</dbReference>
<evidence type="ECO:0000256" key="15">
    <source>
        <dbReference type="SAM" id="MobiDB-lite"/>
    </source>
</evidence>
<accession>A0AA36HKN6</accession>
<dbReference type="Pfam" id="PF00890">
    <property type="entry name" value="FAD_binding_2"/>
    <property type="match status" value="1"/>
</dbReference>
<comment type="cofactor">
    <cofactor evidence="1">
        <name>FAD</name>
        <dbReference type="ChEBI" id="CHEBI:57692"/>
    </cofactor>
</comment>
<evidence type="ECO:0000256" key="14">
    <source>
        <dbReference type="ARBA" id="ARBA00023284"/>
    </source>
</evidence>
<dbReference type="InterPro" id="IPR010960">
    <property type="entry name" value="Flavocytochrome_c"/>
</dbReference>
<evidence type="ECO:0000256" key="11">
    <source>
        <dbReference type="ARBA" id="ARBA00023136"/>
    </source>
</evidence>
<evidence type="ECO:0000256" key="12">
    <source>
        <dbReference type="ARBA" id="ARBA00023157"/>
    </source>
</evidence>
<keyword evidence="6 16" id="KW-0732">Signal</keyword>
<evidence type="ECO:0000313" key="18">
    <source>
        <dbReference type="EMBL" id="CAJ1370954.1"/>
    </source>
</evidence>
<feature type="signal peptide" evidence="16">
    <location>
        <begin position="1"/>
        <end position="16"/>
    </location>
</feature>
<dbReference type="GO" id="GO:0015035">
    <property type="term" value="F:protein-disulfide reductase activity"/>
    <property type="evidence" value="ECO:0007669"/>
    <property type="project" value="InterPro"/>
</dbReference>
<feature type="region of interest" description="Disordered" evidence="15">
    <location>
        <begin position="463"/>
        <end position="490"/>
    </location>
</feature>
<reference evidence="18" key="1">
    <citation type="submission" date="2023-08" db="EMBL/GenBank/DDBJ databases">
        <authorList>
            <person name="Chen Y."/>
            <person name="Shah S."/>
            <person name="Dougan E. K."/>
            <person name="Thang M."/>
            <person name="Chan C."/>
        </authorList>
    </citation>
    <scope>NUCLEOTIDE SEQUENCE</scope>
</reference>
<dbReference type="SUPFAM" id="SSF51905">
    <property type="entry name" value="FAD/NAD(P)-binding domain"/>
    <property type="match status" value="1"/>
</dbReference>
<evidence type="ECO:0000256" key="16">
    <source>
        <dbReference type="SAM" id="SignalP"/>
    </source>
</evidence>
<evidence type="ECO:0000313" key="19">
    <source>
        <dbReference type="Proteomes" id="UP001178507"/>
    </source>
</evidence>
<dbReference type="InterPro" id="IPR003953">
    <property type="entry name" value="FAD-dep_OxRdtase_2_FAD-bd"/>
</dbReference>
<dbReference type="GO" id="GO:0034975">
    <property type="term" value="P:protein folding in endoplasmic reticulum"/>
    <property type="evidence" value="ECO:0007669"/>
    <property type="project" value="InterPro"/>
</dbReference>
<sequence>MAGRFLLVLLAAHAVAQNFLNEDVGDTAQTCNVDAVQVANLRQLHPILHDLVNTTFFRLFRVNLRNPVCPYWKSTDSEPEKPGGTCTGSVPTGPLGKPSFLTKGGPGAGVSSLEPAQEGGCSVEADASSLDLAVDRKLTKQEQVAQLERDNETQDCEFEEDLPHYWMDMCSGDHAKGKELEDVNLIKNPERNTGYNGSHIWQAMYDENCFEVGSTMPRGRFGANEPMCYEERVLYRLLSGWHVSTSISIAKNFYAPGTKQKGAWSPNLERFYHDVGEHPERAKNLHFSFVVLLRAVRKVLPAHRDLAPHHVARVDRAAPFLNTYAFNTGDEQEDAKTKMLMARLLDSRLLSLCSPLFEAFDETRLFRSNWNPEQRSQLKRQFKSVFRNVTELVDCVQCQRCRLHAKLFSLGLGTALKILLSPEDLIASTTSRDDVVAMVNVLWKLSDSLEDVRTMTKQYYEQQAPIVQPQPPQGPDTAPDLDNTDQPMPQGTRRQLLDLALRNVHKASATGQLPSEAEERLLRFLVAPGQASEEVLLMARHYSDRASTFCRIALFAAEAFESAGSVAAPQAKAKAAPADLVIVGGGLAGMSAAMALLDRGGSVVMVEKQPYLGGNSGKASSGINAALETTVESLVEDTTKSAGALVRPDLIQVLATESAEAVAWLRDRTKVDLSMRSQLGGHTAKRTLRPSNAFVGAELTFAAGQVLSKLAEQGSNFQLMLKSKWTGLRRLDSGVWEIDVQQNGATIQVQGRQLLIASGGFGHDAKELESLLLKYRPDLADFPTTLGPQTTGDGVKLARDLGAALVDMDRVQLHPTGFVDVKKPLENTKTLAAELLRGVGGLLLDRHGRRFTDELGTRQAVVNAELKADEAGLALPAPSPHRAFALVLNSKAAKMADRHVTLYSKKGLLTKAEGVQGLAERFGFKVDVVNATLMDYNAAAKQGIDAFGRKVFPEHWPIEASEDFYVGEVVPVIHYTMGGIAINTHGQVLDAQGKVMPGLYAAGEASGGVHGDNRLAGNSLLECTVFGRRIGMNLPIRQG</sequence>
<dbReference type="InterPro" id="IPR050315">
    <property type="entry name" value="FAD-oxidoreductase_2"/>
</dbReference>
<dbReference type="NCBIfam" id="TIGR01813">
    <property type="entry name" value="flavo_cyto_c"/>
    <property type="match status" value="1"/>
</dbReference>
<feature type="chain" id="PRO_5041400315" description="FAD-dependent oxidoreductase 2 FAD-binding domain-containing protein" evidence="16">
    <location>
        <begin position="17"/>
        <end position="1039"/>
    </location>
</feature>
<dbReference type="Proteomes" id="UP001178507">
    <property type="component" value="Unassembled WGS sequence"/>
</dbReference>
<dbReference type="PANTHER" id="PTHR43400:SF1">
    <property type="entry name" value="FUMARATE REDUCTASE"/>
    <property type="match status" value="1"/>
</dbReference>
<keyword evidence="14" id="KW-0676">Redox-active center</keyword>
<evidence type="ECO:0000256" key="6">
    <source>
        <dbReference type="ARBA" id="ARBA00022729"/>
    </source>
</evidence>
<comment type="caution">
    <text evidence="18">The sequence shown here is derived from an EMBL/GenBank/DDBJ whole genome shotgun (WGS) entry which is preliminary data.</text>
</comment>
<evidence type="ECO:0000256" key="7">
    <source>
        <dbReference type="ARBA" id="ARBA00022824"/>
    </source>
</evidence>
<dbReference type="Gene3D" id="3.90.700.10">
    <property type="entry name" value="Succinate dehydrogenase/fumarate reductase flavoprotein, catalytic domain"/>
    <property type="match status" value="1"/>
</dbReference>
<dbReference type="GO" id="GO:0005789">
    <property type="term" value="C:endoplasmic reticulum membrane"/>
    <property type="evidence" value="ECO:0007669"/>
    <property type="project" value="UniProtKB-SubCell"/>
</dbReference>
<dbReference type="InterPro" id="IPR037192">
    <property type="entry name" value="ERO1-like_sf"/>
</dbReference>
<name>A0AA36HKN6_9DINO</name>
<keyword evidence="9" id="KW-0249">Electron transport</keyword>
<feature type="non-terminal residue" evidence="18">
    <location>
        <position position="1039"/>
    </location>
</feature>
<dbReference type="GO" id="GO:0016972">
    <property type="term" value="F:thiol oxidase activity"/>
    <property type="evidence" value="ECO:0007669"/>
    <property type="project" value="InterPro"/>
</dbReference>
<dbReference type="EMBL" id="CAUJNA010000046">
    <property type="protein sequence ID" value="CAJ1370954.1"/>
    <property type="molecule type" value="Genomic_DNA"/>
</dbReference>
<keyword evidence="12" id="KW-1015">Disulfide bond</keyword>
<evidence type="ECO:0000259" key="17">
    <source>
        <dbReference type="Pfam" id="PF00890"/>
    </source>
</evidence>